<organism evidence="3 4">
    <name type="scientific">Candidatus Amunia macphersoniae</name>
    <dbReference type="NCBI Taxonomy" id="3127014"/>
    <lineage>
        <taxon>Bacteria</taxon>
        <taxon>Bacillati</taxon>
        <taxon>Candidatus Dormiibacterota</taxon>
        <taxon>Candidatus Dormibacteria</taxon>
        <taxon>Candidatus Aeolococcales</taxon>
        <taxon>Candidatus Aeolococcaceae</taxon>
        <taxon>Candidatus Amunia</taxon>
    </lineage>
</organism>
<evidence type="ECO:0000256" key="2">
    <source>
        <dbReference type="SAM" id="Phobius"/>
    </source>
</evidence>
<accession>A0A934KG84</accession>
<feature type="compositionally biased region" description="Low complexity" evidence="1">
    <location>
        <begin position="9"/>
        <end position="30"/>
    </location>
</feature>
<protein>
    <submittedName>
        <fullName evidence="3">Uncharacterized protein</fullName>
    </submittedName>
</protein>
<dbReference type="Proteomes" id="UP000614410">
    <property type="component" value="Unassembled WGS sequence"/>
</dbReference>
<feature type="compositionally biased region" description="Low complexity" evidence="1">
    <location>
        <begin position="210"/>
        <end position="232"/>
    </location>
</feature>
<feature type="transmembrane region" description="Helical" evidence="2">
    <location>
        <begin position="59"/>
        <end position="82"/>
    </location>
</feature>
<feature type="transmembrane region" description="Helical" evidence="2">
    <location>
        <begin position="88"/>
        <end position="112"/>
    </location>
</feature>
<feature type="transmembrane region" description="Helical" evidence="2">
    <location>
        <begin position="168"/>
        <end position="189"/>
    </location>
</feature>
<reference evidence="3 4" key="1">
    <citation type="submission" date="2020-10" db="EMBL/GenBank/DDBJ databases">
        <title>Ca. Dormibacterota MAGs.</title>
        <authorList>
            <person name="Montgomery K."/>
        </authorList>
    </citation>
    <scope>NUCLEOTIDE SEQUENCE [LARGE SCALE GENOMIC DNA]</scope>
    <source>
        <strain evidence="3">Mitchell_Peninsula_5</strain>
    </source>
</reference>
<feature type="region of interest" description="Disordered" evidence="1">
    <location>
        <begin position="1"/>
        <end position="52"/>
    </location>
</feature>
<proteinExistence type="predicted"/>
<name>A0A934KG84_9BACT</name>
<gene>
    <name evidence="3" type="ORF">JF887_14745</name>
</gene>
<keyword evidence="2" id="KW-1133">Transmembrane helix</keyword>
<feature type="transmembrane region" description="Helical" evidence="2">
    <location>
        <begin position="124"/>
        <end position="148"/>
    </location>
</feature>
<evidence type="ECO:0000313" key="4">
    <source>
        <dbReference type="Proteomes" id="UP000614410"/>
    </source>
</evidence>
<dbReference type="EMBL" id="JAEKNN010000072">
    <property type="protein sequence ID" value="MBJ7610663.1"/>
    <property type="molecule type" value="Genomic_DNA"/>
</dbReference>
<keyword evidence="2" id="KW-0812">Transmembrane</keyword>
<dbReference type="AlphaFoldDB" id="A0A934KG84"/>
<evidence type="ECO:0000313" key="3">
    <source>
        <dbReference type="EMBL" id="MBJ7610663.1"/>
    </source>
</evidence>
<evidence type="ECO:0000256" key="1">
    <source>
        <dbReference type="SAM" id="MobiDB-lite"/>
    </source>
</evidence>
<keyword evidence="2" id="KW-0472">Membrane</keyword>
<sequence length="232" mass="25050">MASRKQRRAAAAARAARSAPVAEAPVQPAVGELEVRTAAPRRGRPAGRPPDDEPRWSRVGLLVLLLLTFAAQLVVGVVTHLLGHRQRLLVVDLVFFQAPFLMAGSVLLAPLAKYLTHQPRRLRLLESVSLGALFAVLALLLLSVFVQPAVSAKATQEQVIDHLTLRDAMGIVLADVLAMLGTVQLFPGLQRVVTAPGRRAQRRLLERRAAAGQRPSKSSAKPTSSAETRSKR</sequence>
<feature type="region of interest" description="Disordered" evidence="1">
    <location>
        <begin position="205"/>
        <end position="232"/>
    </location>
</feature>
<comment type="caution">
    <text evidence="3">The sequence shown here is derived from an EMBL/GenBank/DDBJ whole genome shotgun (WGS) entry which is preliminary data.</text>
</comment>